<evidence type="ECO:0000313" key="3">
    <source>
        <dbReference type="Proteomes" id="UP000076420"/>
    </source>
</evidence>
<sequence length="164" mass="18453">MKFQMLAPDVLSCLKDESTKTHSKMICCSLLVSLAKKTGTLNDADKKTLQKWMTEALSYIQELILSLEKQTSKVKFTNNVLSLAVALQSRTDIFQQNPFDVSVCSHLLEIKSSFNTDLRRLANKIIAAIARSHPKVKTATEKKRNKDQVENVSENSPAKKKKKV</sequence>
<gene>
    <name evidence="2" type="primary">106080206</name>
</gene>
<evidence type="ECO:0008006" key="4">
    <source>
        <dbReference type="Google" id="ProtNLM"/>
    </source>
</evidence>
<name>A0A2C9KUS1_BIOGL</name>
<proteinExistence type="predicted"/>
<feature type="compositionally biased region" description="Basic and acidic residues" evidence="1">
    <location>
        <begin position="138"/>
        <end position="149"/>
    </location>
</feature>
<evidence type="ECO:0000256" key="1">
    <source>
        <dbReference type="SAM" id="MobiDB-lite"/>
    </source>
</evidence>
<dbReference type="VEuPathDB" id="VectorBase:BGLB023767"/>
<dbReference type="EnsemblMetazoa" id="BGLB023767-RA">
    <property type="protein sequence ID" value="BGLB023767-PA"/>
    <property type="gene ID" value="BGLB023767"/>
</dbReference>
<dbReference type="AlphaFoldDB" id="A0A2C9KUS1"/>
<feature type="region of interest" description="Disordered" evidence="1">
    <location>
        <begin position="134"/>
        <end position="164"/>
    </location>
</feature>
<protein>
    <recommendedName>
        <fullName evidence="4">Condensin complex subunit 1 C-terminal domain-containing protein</fullName>
    </recommendedName>
</protein>
<dbReference type="VEuPathDB" id="VectorBase:BGLAX_047227"/>
<organism evidence="2 3">
    <name type="scientific">Biomphalaria glabrata</name>
    <name type="common">Bloodfluke planorb</name>
    <name type="synonym">Freshwater snail</name>
    <dbReference type="NCBI Taxonomy" id="6526"/>
    <lineage>
        <taxon>Eukaryota</taxon>
        <taxon>Metazoa</taxon>
        <taxon>Spiralia</taxon>
        <taxon>Lophotrochozoa</taxon>
        <taxon>Mollusca</taxon>
        <taxon>Gastropoda</taxon>
        <taxon>Heterobranchia</taxon>
        <taxon>Euthyneura</taxon>
        <taxon>Panpulmonata</taxon>
        <taxon>Hygrophila</taxon>
        <taxon>Lymnaeoidea</taxon>
        <taxon>Planorbidae</taxon>
        <taxon>Biomphalaria</taxon>
    </lineage>
</organism>
<accession>A0A2C9KUS1</accession>
<dbReference type="Proteomes" id="UP000076420">
    <property type="component" value="Unassembled WGS sequence"/>
</dbReference>
<reference evidence="2" key="1">
    <citation type="submission" date="2020-05" db="UniProtKB">
        <authorList>
            <consortium name="EnsemblMetazoa"/>
        </authorList>
    </citation>
    <scope>IDENTIFICATION</scope>
    <source>
        <strain evidence="2">BB02</strain>
    </source>
</reference>
<evidence type="ECO:0000313" key="2">
    <source>
        <dbReference type="EnsemblMetazoa" id="BGLB023767-PA"/>
    </source>
</evidence>
<dbReference type="KEGG" id="bgt:106080206"/>